<protein>
    <recommendedName>
        <fullName evidence="2">Response regulatory domain-containing protein</fullName>
    </recommendedName>
</protein>
<comment type="caution">
    <text evidence="3">The sequence shown here is derived from an EMBL/GenBank/DDBJ whole genome shotgun (WGS) entry which is preliminary data.</text>
</comment>
<dbReference type="EMBL" id="JACEIK010012008">
    <property type="protein sequence ID" value="MCE3216001.1"/>
    <property type="molecule type" value="Genomic_DNA"/>
</dbReference>
<dbReference type="InterPro" id="IPR001789">
    <property type="entry name" value="Sig_transdc_resp-reg_receiver"/>
</dbReference>
<dbReference type="PROSITE" id="PS50110">
    <property type="entry name" value="RESPONSE_REGULATORY"/>
    <property type="match status" value="1"/>
</dbReference>
<evidence type="ECO:0000259" key="2">
    <source>
        <dbReference type="PROSITE" id="PS50110"/>
    </source>
</evidence>
<keyword evidence="4" id="KW-1185">Reference proteome</keyword>
<gene>
    <name evidence="3" type="ORF">HAX54_004364</name>
</gene>
<dbReference type="Proteomes" id="UP000823775">
    <property type="component" value="Unassembled WGS sequence"/>
</dbReference>
<dbReference type="InterPro" id="IPR011006">
    <property type="entry name" value="CheY-like_superfamily"/>
</dbReference>
<dbReference type="SMART" id="SM00448">
    <property type="entry name" value="REC"/>
    <property type="match status" value="1"/>
</dbReference>
<organism evidence="3 4">
    <name type="scientific">Datura stramonium</name>
    <name type="common">Jimsonweed</name>
    <name type="synonym">Common thornapple</name>
    <dbReference type="NCBI Taxonomy" id="4076"/>
    <lineage>
        <taxon>Eukaryota</taxon>
        <taxon>Viridiplantae</taxon>
        <taxon>Streptophyta</taxon>
        <taxon>Embryophyta</taxon>
        <taxon>Tracheophyta</taxon>
        <taxon>Spermatophyta</taxon>
        <taxon>Magnoliopsida</taxon>
        <taxon>eudicotyledons</taxon>
        <taxon>Gunneridae</taxon>
        <taxon>Pentapetalae</taxon>
        <taxon>asterids</taxon>
        <taxon>lamiids</taxon>
        <taxon>Solanales</taxon>
        <taxon>Solanaceae</taxon>
        <taxon>Solanoideae</taxon>
        <taxon>Datureae</taxon>
        <taxon>Datura</taxon>
    </lineage>
</organism>
<accession>A0ABS8WUY5</accession>
<dbReference type="SUPFAM" id="SSF52172">
    <property type="entry name" value="CheY-like"/>
    <property type="match status" value="1"/>
</dbReference>
<proteinExistence type="predicted"/>
<sequence length="117" mass="13238">HDSDGMSQTAYILYLQKCGVEILGVRNGKTAVKIHNITQMCFDLILMSIVMPDMDGIQATKKLTSMGITTIIVGMTTLNDNEEYCKEFMEVGLDECYEKALTMQIFQRFVEKISIKI</sequence>
<dbReference type="Pfam" id="PF00072">
    <property type="entry name" value="Response_reg"/>
    <property type="match status" value="1"/>
</dbReference>
<feature type="domain" description="Response regulatory" evidence="2">
    <location>
        <begin position="1"/>
        <end position="114"/>
    </location>
</feature>
<evidence type="ECO:0000313" key="4">
    <source>
        <dbReference type="Proteomes" id="UP000823775"/>
    </source>
</evidence>
<evidence type="ECO:0000256" key="1">
    <source>
        <dbReference type="PROSITE-ProRule" id="PRU00169"/>
    </source>
</evidence>
<evidence type="ECO:0000313" key="3">
    <source>
        <dbReference type="EMBL" id="MCE3216001.1"/>
    </source>
</evidence>
<feature type="non-terminal residue" evidence="3">
    <location>
        <position position="1"/>
    </location>
</feature>
<dbReference type="PANTHER" id="PTHR43228">
    <property type="entry name" value="TWO-COMPONENT RESPONSE REGULATOR"/>
    <property type="match status" value="1"/>
</dbReference>
<name>A0ABS8WUY5_DATST</name>
<comment type="caution">
    <text evidence="1">Lacks conserved residue(s) required for the propagation of feature annotation.</text>
</comment>
<reference evidence="3 4" key="1">
    <citation type="journal article" date="2021" name="BMC Genomics">
        <title>Datura genome reveals duplications of psychoactive alkaloid biosynthetic genes and high mutation rate following tissue culture.</title>
        <authorList>
            <person name="Rajewski A."/>
            <person name="Carter-House D."/>
            <person name="Stajich J."/>
            <person name="Litt A."/>
        </authorList>
    </citation>
    <scope>NUCLEOTIDE SEQUENCE [LARGE SCALE GENOMIC DNA]</scope>
    <source>
        <strain evidence="3">AR-01</strain>
    </source>
</reference>
<dbReference type="Gene3D" id="3.40.50.2300">
    <property type="match status" value="1"/>
</dbReference>
<dbReference type="PANTHER" id="PTHR43228:SF23">
    <property type="entry name" value="TWO-COMPONENT RESPONSE REGULATOR ARR22-LIKE"/>
    <property type="match status" value="1"/>
</dbReference>
<dbReference type="InterPro" id="IPR052048">
    <property type="entry name" value="ST_Response_Regulator"/>
</dbReference>